<evidence type="ECO:0000313" key="2">
    <source>
        <dbReference type="Proteomes" id="UP000324897"/>
    </source>
</evidence>
<organism evidence="1 2">
    <name type="scientific">Eragrostis curvula</name>
    <name type="common">weeping love grass</name>
    <dbReference type="NCBI Taxonomy" id="38414"/>
    <lineage>
        <taxon>Eukaryota</taxon>
        <taxon>Viridiplantae</taxon>
        <taxon>Streptophyta</taxon>
        <taxon>Embryophyta</taxon>
        <taxon>Tracheophyta</taxon>
        <taxon>Spermatophyta</taxon>
        <taxon>Magnoliopsida</taxon>
        <taxon>Liliopsida</taxon>
        <taxon>Poales</taxon>
        <taxon>Poaceae</taxon>
        <taxon>PACMAD clade</taxon>
        <taxon>Chloridoideae</taxon>
        <taxon>Eragrostideae</taxon>
        <taxon>Eragrostidinae</taxon>
        <taxon>Eragrostis</taxon>
    </lineage>
</organism>
<evidence type="ECO:0000313" key="1">
    <source>
        <dbReference type="EMBL" id="TVU44687.1"/>
    </source>
</evidence>
<dbReference type="AlphaFoldDB" id="A0A5J9W9V1"/>
<dbReference type="EMBL" id="RWGY01000004">
    <property type="protein sequence ID" value="TVU44687.1"/>
    <property type="molecule type" value="Genomic_DNA"/>
</dbReference>
<sequence length="413" mass="42960">MIILPPMVAVLRTDGEATLLRIQKPLKLSNALGMVPAIVGERHQSTELREGAHGATVVGRQLADIRRLVTLLPEAVEAQILEVNVGREALAGINNGPVPGTAAEIAGDSRLGLGSGELGEAGRRSGATSLLVGLDERGEDGHAHAGRAEAALRGMEAGEALLHGVVAIPGVADALAGGDRAAVHAVKQRQAGARRELGHLVGGRVVLGDEDHTCTTATYLTWLPSPQPSLGPLTGVWVRKNSSRVVDGSTPAASYRLPFTASTTVAIFSEASLTTTNSALHTGVAPEAAGFSIRASEQQLTTPILFKLSSTTKHDGISWTDLQTFRGARLGKAGCVIATHARVQLEGTAHELAELPGKAWTHQLTIAVSSVHPSRIYASAVFSSTVDTLSRYLSTMSRPQSSLTTGIVAGTSI</sequence>
<dbReference type="Gramene" id="TVU44687">
    <property type="protein sequence ID" value="TVU44687"/>
    <property type="gene ID" value="EJB05_04136"/>
</dbReference>
<protein>
    <submittedName>
        <fullName evidence="1">Uncharacterized protein</fullName>
    </submittedName>
</protein>
<comment type="caution">
    <text evidence="1">The sequence shown here is derived from an EMBL/GenBank/DDBJ whole genome shotgun (WGS) entry which is preliminary data.</text>
</comment>
<name>A0A5J9W9V1_9POAL</name>
<proteinExistence type="predicted"/>
<accession>A0A5J9W9V1</accession>
<dbReference type="Proteomes" id="UP000324897">
    <property type="component" value="Chromosome 5"/>
</dbReference>
<feature type="non-terminal residue" evidence="1">
    <location>
        <position position="1"/>
    </location>
</feature>
<reference evidence="1 2" key="1">
    <citation type="journal article" date="2019" name="Sci. Rep.">
        <title>A high-quality genome of Eragrostis curvula grass provides insights into Poaceae evolution and supports new strategies to enhance forage quality.</title>
        <authorList>
            <person name="Carballo J."/>
            <person name="Santos B.A.C.M."/>
            <person name="Zappacosta D."/>
            <person name="Garbus I."/>
            <person name="Selva J.P."/>
            <person name="Gallo C.A."/>
            <person name="Diaz A."/>
            <person name="Albertini E."/>
            <person name="Caccamo M."/>
            <person name="Echenique V."/>
        </authorList>
    </citation>
    <scope>NUCLEOTIDE SEQUENCE [LARGE SCALE GENOMIC DNA]</scope>
    <source>
        <strain evidence="2">cv. Victoria</strain>
        <tissue evidence="1">Leaf</tissue>
    </source>
</reference>
<keyword evidence="2" id="KW-1185">Reference proteome</keyword>
<gene>
    <name evidence="1" type="ORF">EJB05_04136</name>
</gene>